<gene>
    <name evidence="1" type="ORF">GCM10017161_32740</name>
</gene>
<name>A0A919BPP9_9GAMM</name>
<dbReference type="Proteomes" id="UP000623842">
    <property type="component" value="Unassembled WGS sequence"/>
</dbReference>
<protein>
    <submittedName>
        <fullName evidence="1">Uncharacterized protein</fullName>
    </submittedName>
</protein>
<evidence type="ECO:0000313" key="2">
    <source>
        <dbReference type="Proteomes" id="UP000623842"/>
    </source>
</evidence>
<keyword evidence="2" id="KW-1185">Reference proteome</keyword>
<comment type="caution">
    <text evidence="1">The sequence shown here is derived from an EMBL/GenBank/DDBJ whole genome shotgun (WGS) entry which is preliminary data.</text>
</comment>
<dbReference type="RefSeq" id="WP_189772837.1">
    <property type="nucleotide sequence ID" value="NZ_BNCK01000008.1"/>
</dbReference>
<dbReference type="EMBL" id="BNCK01000008">
    <property type="protein sequence ID" value="GHG01477.1"/>
    <property type="molecule type" value="Genomic_DNA"/>
</dbReference>
<evidence type="ECO:0000313" key="1">
    <source>
        <dbReference type="EMBL" id="GHG01477.1"/>
    </source>
</evidence>
<dbReference type="AlphaFoldDB" id="A0A919BPP9"/>
<reference evidence="1" key="1">
    <citation type="journal article" date="2014" name="Int. J. Syst. Evol. Microbiol.">
        <title>Complete genome sequence of Corynebacterium casei LMG S-19264T (=DSM 44701T), isolated from a smear-ripened cheese.</title>
        <authorList>
            <consortium name="US DOE Joint Genome Institute (JGI-PGF)"/>
            <person name="Walter F."/>
            <person name="Albersmeier A."/>
            <person name="Kalinowski J."/>
            <person name="Ruckert C."/>
        </authorList>
    </citation>
    <scope>NUCLEOTIDE SEQUENCE</scope>
    <source>
        <strain evidence="1">KCTC 42731</strain>
    </source>
</reference>
<proteinExistence type="predicted"/>
<sequence length="133" mass="15627">MFNRRSNHRKNRPYSIKKTGIKDENIDRQIIAIHRAIAEKLLADHSLAVQVKEKLEQQREEKTIRYSHYINWISILELIDQPEVFLQGMTEDTPYMRKIRRKTPFVGILTEEERQAAIEKDALGVIDSVSVLL</sequence>
<reference evidence="1" key="2">
    <citation type="submission" date="2020-09" db="EMBL/GenBank/DDBJ databases">
        <authorList>
            <person name="Sun Q."/>
            <person name="Kim S."/>
        </authorList>
    </citation>
    <scope>NUCLEOTIDE SEQUENCE</scope>
    <source>
        <strain evidence="1">KCTC 42731</strain>
    </source>
</reference>
<accession>A0A919BPP9</accession>
<organism evidence="1 2">
    <name type="scientific">Thalassotalea marina</name>
    <dbReference type="NCBI Taxonomy" id="1673741"/>
    <lineage>
        <taxon>Bacteria</taxon>
        <taxon>Pseudomonadati</taxon>
        <taxon>Pseudomonadota</taxon>
        <taxon>Gammaproteobacteria</taxon>
        <taxon>Alteromonadales</taxon>
        <taxon>Colwelliaceae</taxon>
        <taxon>Thalassotalea</taxon>
    </lineage>
</organism>